<protein>
    <submittedName>
        <fullName evidence="7">Polysaccharide biosynthesis protein</fullName>
    </submittedName>
</protein>
<evidence type="ECO:0000256" key="4">
    <source>
        <dbReference type="ARBA" id="ARBA00022989"/>
    </source>
</evidence>
<keyword evidence="2" id="KW-1003">Cell membrane</keyword>
<dbReference type="RefSeq" id="WP_018371406.1">
    <property type="nucleotide sequence ID" value="NZ_UHFR01000005.1"/>
</dbReference>
<feature type="transmembrane region" description="Helical" evidence="6">
    <location>
        <begin position="91"/>
        <end position="112"/>
    </location>
</feature>
<sequence length="424" mass="48322">MKKDYRKKISEGFYKDLFITFLGQIVVMVLSFVLNKIISNQYSVSDFGIYNLLKRQISVITFVMLMAMGITIPKYISEALAKKSNLLLKKYLVSSLGIILVVSVLISLVSIIWRNELSYLIFADTSFRNYMIPSLLYSFGSALIAYSFSYYRGINNFVRYAIINIIMQIFLIVPTILFRLDLFNIHFTWGIILVVYGLSEVIVIFYKNKLHFGLLSKSCLEIKELWTYSWPRVPGEFVLFAFNLVPLMVIGGKFGAEQVGYFSAAISINSLITPFFGLVGTILLPLVSRSKFDNTEKEVNQKIKILGYIYVGISILAILFVTIFGKYILIILLNHNYIKSMTIVKLTIFSILPNSIYLLLRNPIDAKSKFPYNTIILIFTFVIYTIALLLAPSIEMSGVAMTIAYIFLGGASIFIWIKMNKTIE</sequence>
<dbReference type="InterPro" id="IPR002797">
    <property type="entry name" value="Polysacc_synth"/>
</dbReference>
<keyword evidence="5 6" id="KW-0472">Membrane</keyword>
<dbReference type="Pfam" id="PF01943">
    <property type="entry name" value="Polysacc_synt"/>
    <property type="match status" value="1"/>
</dbReference>
<keyword evidence="4 6" id="KW-1133">Transmembrane helix</keyword>
<accession>A0A380KX12</accession>
<feature type="transmembrane region" description="Helical" evidence="6">
    <location>
        <begin position="12"/>
        <end position="33"/>
    </location>
</feature>
<feature type="transmembrane region" description="Helical" evidence="6">
    <location>
        <begin position="372"/>
        <end position="391"/>
    </location>
</feature>
<feature type="transmembrane region" description="Helical" evidence="6">
    <location>
        <begin position="186"/>
        <end position="206"/>
    </location>
</feature>
<evidence type="ECO:0000256" key="6">
    <source>
        <dbReference type="SAM" id="Phobius"/>
    </source>
</evidence>
<dbReference type="OrthoDB" id="3010387at2"/>
<keyword evidence="8" id="KW-1185">Reference proteome</keyword>
<evidence type="ECO:0000256" key="2">
    <source>
        <dbReference type="ARBA" id="ARBA00022475"/>
    </source>
</evidence>
<organism evidence="7 8">
    <name type="scientific">Streptococcus massiliensis</name>
    <dbReference type="NCBI Taxonomy" id="313439"/>
    <lineage>
        <taxon>Bacteria</taxon>
        <taxon>Bacillati</taxon>
        <taxon>Bacillota</taxon>
        <taxon>Bacilli</taxon>
        <taxon>Lactobacillales</taxon>
        <taxon>Streptococcaceae</taxon>
        <taxon>Streptococcus</taxon>
    </lineage>
</organism>
<dbReference type="PANTHER" id="PTHR30250">
    <property type="entry name" value="PST FAMILY PREDICTED COLANIC ACID TRANSPORTER"/>
    <property type="match status" value="1"/>
</dbReference>
<dbReference type="GO" id="GO:0005886">
    <property type="term" value="C:plasma membrane"/>
    <property type="evidence" value="ECO:0007669"/>
    <property type="project" value="UniProtKB-SubCell"/>
</dbReference>
<gene>
    <name evidence="7" type="ORF">NCTC13765_00963</name>
</gene>
<feature type="transmembrane region" description="Helical" evidence="6">
    <location>
        <begin position="53"/>
        <end position="70"/>
    </location>
</feature>
<evidence type="ECO:0000256" key="5">
    <source>
        <dbReference type="ARBA" id="ARBA00023136"/>
    </source>
</evidence>
<evidence type="ECO:0000313" key="7">
    <source>
        <dbReference type="EMBL" id="SUN76473.1"/>
    </source>
</evidence>
<feature type="transmembrane region" description="Helical" evidence="6">
    <location>
        <begin position="308"/>
        <end position="330"/>
    </location>
</feature>
<evidence type="ECO:0000313" key="8">
    <source>
        <dbReference type="Proteomes" id="UP000254634"/>
    </source>
</evidence>
<dbReference type="EMBL" id="UHFR01000005">
    <property type="protein sequence ID" value="SUN76473.1"/>
    <property type="molecule type" value="Genomic_DNA"/>
</dbReference>
<name>A0A380KX12_9STRE</name>
<evidence type="ECO:0000256" key="1">
    <source>
        <dbReference type="ARBA" id="ARBA00004651"/>
    </source>
</evidence>
<proteinExistence type="predicted"/>
<dbReference type="STRING" id="1123307.GCA_000380065_00720"/>
<feature type="transmembrane region" description="Helical" evidence="6">
    <location>
        <begin position="262"/>
        <end position="287"/>
    </location>
</feature>
<dbReference type="InterPro" id="IPR050833">
    <property type="entry name" value="Poly_Biosynth_Transport"/>
</dbReference>
<feature type="transmembrane region" description="Helical" evidence="6">
    <location>
        <begin position="132"/>
        <end position="151"/>
    </location>
</feature>
<dbReference type="Proteomes" id="UP000254634">
    <property type="component" value="Unassembled WGS sequence"/>
</dbReference>
<dbReference type="PANTHER" id="PTHR30250:SF11">
    <property type="entry name" value="O-ANTIGEN TRANSPORTER-RELATED"/>
    <property type="match status" value="1"/>
</dbReference>
<dbReference type="AlphaFoldDB" id="A0A380KX12"/>
<feature type="transmembrane region" description="Helical" evidence="6">
    <location>
        <begin position="397"/>
        <end position="417"/>
    </location>
</feature>
<feature type="transmembrane region" description="Helical" evidence="6">
    <location>
        <begin position="158"/>
        <end position="180"/>
    </location>
</feature>
<feature type="transmembrane region" description="Helical" evidence="6">
    <location>
        <begin position="342"/>
        <end position="360"/>
    </location>
</feature>
<comment type="subcellular location">
    <subcellularLocation>
        <location evidence="1">Cell membrane</location>
        <topology evidence="1">Multi-pass membrane protein</topology>
    </subcellularLocation>
</comment>
<feature type="transmembrane region" description="Helical" evidence="6">
    <location>
        <begin position="237"/>
        <end position="256"/>
    </location>
</feature>
<evidence type="ECO:0000256" key="3">
    <source>
        <dbReference type="ARBA" id="ARBA00022692"/>
    </source>
</evidence>
<reference evidence="7" key="1">
    <citation type="submission" date="2018-06" db="EMBL/GenBank/DDBJ databases">
        <authorList>
            <consortium name="Pathogen Informatics"/>
            <person name="Doyle S."/>
        </authorList>
    </citation>
    <scope>NUCLEOTIDE SEQUENCE [LARGE SCALE GENOMIC DNA]</scope>
    <source>
        <strain evidence="7">NCTC13765</strain>
    </source>
</reference>
<keyword evidence="3 6" id="KW-0812">Transmembrane</keyword>